<dbReference type="InterPro" id="IPR036704">
    <property type="entry name" value="RraA/RraA-like_sf"/>
</dbReference>
<evidence type="ECO:0000256" key="2">
    <source>
        <dbReference type="ARBA" id="ARBA00001946"/>
    </source>
</evidence>
<gene>
    <name evidence="11" type="ORF">SAMN05192555_11379</name>
</gene>
<dbReference type="AlphaFoldDB" id="A0A1G9TC44"/>
<feature type="binding site" evidence="10">
    <location>
        <position position="118"/>
    </location>
    <ligand>
        <name>Mg(2+)</name>
        <dbReference type="ChEBI" id="CHEBI:18420"/>
    </ligand>
</feature>
<comment type="catalytic activity">
    <reaction evidence="8">
        <text>2-hydroxy-4-oxobutane-1,2,4-tricarboxylate = oxaloacetate + pyruvate</text>
        <dbReference type="Rhea" id="RHEA:28935"/>
        <dbReference type="ChEBI" id="CHEBI:15361"/>
        <dbReference type="ChEBI" id="CHEBI:16452"/>
        <dbReference type="ChEBI" id="CHEBI:58075"/>
        <dbReference type="EC" id="4.1.3.17"/>
    </reaction>
</comment>
<dbReference type="InterPro" id="IPR005493">
    <property type="entry name" value="RraA/RraA-like"/>
</dbReference>
<dbReference type="SUPFAM" id="SSF89562">
    <property type="entry name" value="RraA-like"/>
    <property type="match status" value="1"/>
</dbReference>
<dbReference type="Pfam" id="PF03737">
    <property type="entry name" value="RraA-like"/>
    <property type="match status" value="1"/>
</dbReference>
<evidence type="ECO:0000256" key="1">
    <source>
        <dbReference type="ARBA" id="ARBA00001342"/>
    </source>
</evidence>
<evidence type="ECO:0000256" key="3">
    <source>
        <dbReference type="ARBA" id="ARBA00011643"/>
    </source>
</evidence>
<evidence type="ECO:0000313" key="11">
    <source>
        <dbReference type="EMBL" id="SDM45329.1"/>
    </source>
</evidence>
<feature type="binding site" evidence="10">
    <location>
        <position position="117"/>
    </location>
    <ligand>
        <name>substrate</name>
    </ligand>
</feature>
<evidence type="ECO:0000256" key="9">
    <source>
        <dbReference type="ARBA" id="ARBA00061585"/>
    </source>
</evidence>
<dbReference type="STRING" id="48727.SAMN05192555_11379"/>
<dbReference type="PANTHER" id="PTHR33254:SF16">
    <property type="entry name" value="BLR3842 PROTEIN"/>
    <property type="match status" value="1"/>
</dbReference>
<comment type="cofactor">
    <cofactor evidence="2 10">
        <name>Mg(2+)</name>
        <dbReference type="ChEBI" id="CHEBI:18420"/>
    </cofactor>
</comment>
<keyword evidence="5 10" id="KW-0479">Metal-binding</keyword>
<evidence type="ECO:0000256" key="5">
    <source>
        <dbReference type="ARBA" id="ARBA00022723"/>
    </source>
</evidence>
<comment type="similarity">
    <text evidence="9">Belongs to the LigK/PcmE family.</text>
</comment>
<keyword evidence="7" id="KW-0456">Lyase</keyword>
<dbReference type="Proteomes" id="UP000199107">
    <property type="component" value="Unassembled WGS sequence"/>
</dbReference>
<keyword evidence="12" id="KW-1185">Reference proteome</keyword>
<comment type="catalytic activity">
    <reaction evidence="1">
        <text>4-hydroxy-4-methyl-2-oxoglutarate = 2 pyruvate</text>
        <dbReference type="Rhea" id="RHEA:22748"/>
        <dbReference type="ChEBI" id="CHEBI:15361"/>
        <dbReference type="ChEBI" id="CHEBI:58276"/>
        <dbReference type="EC" id="4.1.3.17"/>
    </reaction>
</comment>
<evidence type="ECO:0000313" key="12">
    <source>
        <dbReference type="Proteomes" id="UP000199107"/>
    </source>
</evidence>
<evidence type="ECO:0000256" key="6">
    <source>
        <dbReference type="ARBA" id="ARBA00022842"/>
    </source>
</evidence>
<comment type="subunit">
    <text evidence="3">Homohexamer.</text>
</comment>
<dbReference type="PANTHER" id="PTHR33254">
    <property type="entry name" value="4-HYDROXY-4-METHYL-2-OXOGLUTARATE ALDOLASE 3-RELATED"/>
    <property type="match status" value="1"/>
</dbReference>
<accession>A0A1G9TC44</accession>
<dbReference type="EMBL" id="FNGH01000013">
    <property type="protein sequence ID" value="SDM45329.1"/>
    <property type="molecule type" value="Genomic_DNA"/>
</dbReference>
<dbReference type="Gene3D" id="3.50.30.40">
    <property type="entry name" value="Ribonuclease E inhibitor RraA/RraA-like"/>
    <property type="match status" value="1"/>
</dbReference>
<organism evidence="11 12">
    <name type="scientific">Franzmannia pantelleriensis</name>
    <dbReference type="NCBI Taxonomy" id="48727"/>
    <lineage>
        <taxon>Bacteria</taxon>
        <taxon>Pseudomonadati</taxon>
        <taxon>Pseudomonadota</taxon>
        <taxon>Gammaproteobacteria</taxon>
        <taxon>Oceanospirillales</taxon>
        <taxon>Halomonadaceae</taxon>
        <taxon>Franzmannia</taxon>
    </lineage>
</organism>
<sequence>MNKLAVRTIERAATDVIQELGRCGVATVHEAQGRTGAMEPEIRAGVPGAAIAGSAITVLCAPGDNWMLHVAIELMEPGDVLVVGTTSRSLDGFFGDVLAEFVSQRGGVGAVLDTGARDIRDLREQGFPVWSRAISPQGTVKETVGAVNVPIMCGGRLVIPGDVVVADDDGVVLVPRQGAAEVLAASQKRIEKEEAMRSAIKQGGKTLDLLGLRDKLADKGLRYDDGPVDWPFHQE</sequence>
<dbReference type="RefSeq" id="WP_089659552.1">
    <property type="nucleotide sequence ID" value="NZ_FNGH01000013.1"/>
</dbReference>
<evidence type="ECO:0000256" key="8">
    <source>
        <dbReference type="ARBA" id="ARBA00051467"/>
    </source>
</evidence>
<dbReference type="GO" id="GO:0042537">
    <property type="term" value="P:benzene-containing compound metabolic process"/>
    <property type="evidence" value="ECO:0007669"/>
    <property type="project" value="UniProtKB-ARBA"/>
</dbReference>
<evidence type="ECO:0000256" key="4">
    <source>
        <dbReference type="ARBA" id="ARBA00012213"/>
    </source>
</evidence>
<dbReference type="GO" id="GO:0047443">
    <property type="term" value="F:4-hydroxy-4-methyl-2-oxoglutarate aldolase activity"/>
    <property type="evidence" value="ECO:0007669"/>
    <property type="project" value="UniProtKB-EC"/>
</dbReference>
<dbReference type="OrthoDB" id="8717144at2"/>
<dbReference type="GO" id="GO:0019336">
    <property type="term" value="P:phenol-containing compound catabolic process"/>
    <property type="evidence" value="ECO:0007669"/>
    <property type="project" value="UniProtKB-ARBA"/>
</dbReference>
<dbReference type="FunFam" id="3.50.30.40:FF:000002">
    <property type="entry name" value="4-carboxy-4-hydroxy-2-oxoadipate aldolase/oxaloacetate decarboxylase"/>
    <property type="match status" value="1"/>
</dbReference>
<dbReference type="CDD" id="cd16841">
    <property type="entry name" value="RraA_family"/>
    <property type="match status" value="1"/>
</dbReference>
<keyword evidence="6 10" id="KW-0460">Magnesium</keyword>
<dbReference type="GO" id="GO:0072329">
    <property type="term" value="P:monocarboxylic acid catabolic process"/>
    <property type="evidence" value="ECO:0007669"/>
    <property type="project" value="UniProtKB-ARBA"/>
</dbReference>
<evidence type="ECO:0000256" key="10">
    <source>
        <dbReference type="PIRSR" id="PIRSR605493-1"/>
    </source>
</evidence>
<proteinExistence type="inferred from homology"/>
<protein>
    <recommendedName>
        <fullName evidence="4">4-hydroxy-4-methyl-2-oxoglutarate aldolase</fullName>
        <ecNumber evidence="4">4.1.3.17</ecNumber>
    </recommendedName>
</protein>
<reference evidence="12" key="1">
    <citation type="submission" date="2016-10" db="EMBL/GenBank/DDBJ databases">
        <authorList>
            <person name="Varghese N."/>
            <person name="Submissions S."/>
        </authorList>
    </citation>
    <scope>NUCLEOTIDE SEQUENCE [LARGE SCALE GENOMIC DNA]</scope>
    <source>
        <strain evidence="12">AAP</strain>
    </source>
</reference>
<feature type="binding site" evidence="10">
    <location>
        <begin position="95"/>
        <end position="98"/>
    </location>
    <ligand>
        <name>substrate</name>
    </ligand>
</feature>
<dbReference type="GO" id="GO:0046872">
    <property type="term" value="F:metal ion binding"/>
    <property type="evidence" value="ECO:0007669"/>
    <property type="project" value="UniProtKB-KW"/>
</dbReference>
<name>A0A1G9TC44_9GAMM</name>
<dbReference type="EC" id="4.1.3.17" evidence="4"/>
<dbReference type="NCBIfam" id="NF006731">
    <property type="entry name" value="PRK09262.1"/>
    <property type="match status" value="1"/>
</dbReference>
<evidence type="ECO:0000256" key="7">
    <source>
        <dbReference type="ARBA" id="ARBA00023239"/>
    </source>
</evidence>